<evidence type="ECO:0000313" key="2">
    <source>
        <dbReference type="EMBL" id="MBU2709909.1"/>
    </source>
</evidence>
<keyword evidence="3" id="KW-1185">Reference proteome</keyword>
<dbReference type="PROSITE" id="PS51677">
    <property type="entry name" value="NODB"/>
    <property type="match status" value="1"/>
</dbReference>
<dbReference type="PANTHER" id="PTHR47561:SF1">
    <property type="entry name" value="POLYSACCHARIDE DEACETYLASE FAMILY PROTEIN (AFU_ORTHOLOGUE AFUA_6G05030)"/>
    <property type="match status" value="1"/>
</dbReference>
<dbReference type="EMBL" id="JAGSOY010000003">
    <property type="protein sequence ID" value="MBU2709909.1"/>
    <property type="molecule type" value="Genomic_DNA"/>
</dbReference>
<proteinExistence type="predicted"/>
<dbReference type="InterPro" id="IPR014344">
    <property type="entry name" value="XrtA_polysacc_deacetyl"/>
</dbReference>
<dbReference type="NCBIfam" id="TIGR03006">
    <property type="entry name" value="pepcterm_polyde"/>
    <property type="match status" value="1"/>
</dbReference>
<organism evidence="2 3">
    <name type="scientific">Zooshikella harenae</name>
    <dbReference type="NCBI Taxonomy" id="2827238"/>
    <lineage>
        <taxon>Bacteria</taxon>
        <taxon>Pseudomonadati</taxon>
        <taxon>Pseudomonadota</taxon>
        <taxon>Gammaproteobacteria</taxon>
        <taxon>Oceanospirillales</taxon>
        <taxon>Zooshikellaceae</taxon>
        <taxon>Zooshikella</taxon>
    </lineage>
</organism>
<protein>
    <submittedName>
        <fullName evidence="2">DUF3473 domain-containing protein</fullName>
    </submittedName>
</protein>
<dbReference type="InterPro" id="IPR045235">
    <property type="entry name" value="PuuE_HpPgdA-like"/>
</dbReference>
<dbReference type="Proteomes" id="UP000690515">
    <property type="component" value="Unassembled WGS sequence"/>
</dbReference>
<dbReference type="InterPro" id="IPR002509">
    <property type="entry name" value="NODB_dom"/>
</dbReference>
<dbReference type="RefSeq" id="WP_215818072.1">
    <property type="nucleotide sequence ID" value="NZ_JAGSOY010000003.1"/>
</dbReference>
<dbReference type="InterPro" id="IPR011330">
    <property type="entry name" value="Glyco_hydro/deAcase_b/a-brl"/>
</dbReference>
<dbReference type="SUPFAM" id="SSF88713">
    <property type="entry name" value="Glycoside hydrolase/deacetylase"/>
    <property type="match status" value="1"/>
</dbReference>
<dbReference type="Pfam" id="PF11959">
    <property type="entry name" value="DUF3473"/>
    <property type="match status" value="1"/>
</dbReference>
<accession>A0ABS5Z784</accession>
<dbReference type="InterPro" id="IPR022560">
    <property type="entry name" value="DUF3473"/>
</dbReference>
<dbReference type="PANTHER" id="PTHR47561">
    <property type="entry name" value="POLYSACCHARIDE DEACETYLASE FAMILY PROTEIN (AFU_ORTHOLOGUE AFUA_6G05030)"/>
    <property type="match status" value="1"/>
</dbReference>
<dbReference type="Pfam" id="PF01522">
    <property type="entry name" value="Polysacc_deac_1"/>
    <property type="match status" value="1"/>
</dbReference>
<dbReference type="Gene3D" id="3.20.20.370">
    <property type="entry name" value="Glycoside hydrolase/deacetylase"/>
    <property type="match status" value="1"/>
</dbReference>
<comment type="caution">
    <text evidence="2">The sequence shown here is derived from an EMBL/GenBank/DDBJ whole genome shotgun (WGS) entry which is preliminary data.</text>
</comment>
<name>A0ABS5Z784_9GAMM</name>
<evidence type="ECO:0000259" key="1">
    <source>
        <dbReference type="PROSITE" id="PS51677"/>
    </source>
</evidence>
<feature type="domain" description="NodB homology" evidence="1">
    <location>
        <begin position="39"/>
        <end position="141"/>
    </location>
</feature>
<sequence>MSQPTAVDEAKSSMLITNAMSVDVEDYFQVAAFENNIKPEDWDSLPVRVEHNTQRILALFAEYNIKATFFTLGWVAERYPGLVKDIVAQGHELASHGYGHQRATTQTPEVFKADICKAKHLLEDISGVEVKGYRAPSYSIDHSNPWAHDELLAAGHSYSSSVYPVKHDLYGVPDAPRFPYHCENGLLEIPITTVRIRNKNIPFGGGGYFRFFPYWISKWGINRVNQQDQAPAIFYFHPWEIDPGQPRQEGISFKSRFRHYLNLETMEKRLRTLIQDFKWHTMESVFLHHSANLNQ</sequence>
<evidence type="ECO:0000313" key="3">
    <source>
        <dbReference type="Proteomes" id="UP000690515"/>
    </source>
</evidence>
<dbReference type="CDD" id="cd10941">
    <property type="entry name" value="CE4_PuuE_HpPgdA_like_2"/>
    <property type="match status" value="1"/>
</dbReference>
<gene>
    <name evidence="2" type="ORF">KCG35_02440</name>
</gene>
<reference evidence="2 3" key="1">
    <citation type="submission" date="2021-04" db="EMBL/GenBank/DDBJ databases">
        <authorList>
            <person name="Pira H."/>
            <person name="Risdian C."/>
            <person name="Wink J."/>
        </authorList>
    </citation>
    <scope>NUCLEOTIDE SEQUENCE [LARGE SCALE GENOMIC DNA]</scope>
    <source>
        <strain evidence="2 3">WH53</strain>
    </source>
</reference>